<dbReference type="InterPro" id="IPR050468">
    <property type="entry name" value="Cuticle_Struct_Prot"/>
</dbReference>
<feature type="chain" id="PRO_5005487275" evidence="3">
    <location>
        <begin position="17"/>
        <end position="378"/>
    </location>
</feature>
<accession>A0A0K2SX85</accession>
<evidence type="ECO:0000256" key="3">
    <source>
        <dbReference type="SAM" id="SignalP"/>
    </source>
</evidence>
<evidence type="ECO:0000313" key="4">
    <source>
        <dbReference type="EMBL" id="CDW18383.1"/>
    </source>
</evidence>
<dbReference type="PROSITE" id="PS51155">
    <property type="entry name" value="CHIT_BIND_RR_2"/>
    <property type="match status" value="3"/>
</dbReference>
<dbReference type="GO" id="GO:0008010">
    <property type="term" value="F:structural constituent of chitin-based larval cuticle"/>
    <property type="evidence" value="ECO:0007669"/>
    <property type="project" value="TreeGrafter"/>
</dbReference>
<keyword evidence="3" id="KW-0732">Signal</keyword>
<protein>
    <submittedName>
        <fullName evidence="4">Putative LOC101892479 [Musca domestica]</fullName>
    </submittedName>
</protein>
<name>A0A0K2SX85_LEPSM</name>
<dbReference type="GO" id="GO:0062129">
    <property type="term" value="C:chitin-based extracellular matrix"/>
    <property type="evidence" value="ECO:0007669"/>
    <property type="project" value="TreeGrafter"/>
</dbReference>
<evidence type="ECO:0000256" key="2">
    <source>
        <dbReference type="PROSITE-ProRule" id="PRU00497"/>
    </source>
</evidence>
<proteinExistence type="predicted"/>
<keyword evidence="1 2" id="KW-0193">Cuticle</keyword>
<dbReference type="AlphaFoldDB" id="A0A0K2SX85"/>
<dbReference type="PANTHER" id="PTHR10380">
    <property type="entry name" value="CUTICLE PROTEIN"/>
    <property type="match status" value="1"/>
</dbReference>
<dbReference type="PRINTS" id="PR00947">
    <property type="entry name" value="CUTICLE"/>
</dbReference>
<evidence type="ECO:0000256" key="1">
    <source>
        <dbReference type="ARBA" id="ARBA00022460"/>
    </source>
</evidence>
<reference evidence="4" key="1">
    <citation type="submission" date="2014-05" db="EMBL/GenBank/DDBJ databases">
        <authorList>
            <person name="Chronopoulou M."/>
        </authorList>
    </citation>
    <scope>NUCLEOTIDE SEQUENCE</scope>
    <source>
        <tissue evidence="4">Whole organism</tissue>
    </source>
</reference>
<organism evidence="4">
    <name type="scientific">Lepeophtheirus salmonis</name>
    <name type="common">Salmon louse</name>
    <name type="synonym">Caligus salmonis</name>
    <dbReference type="NCBI Taxonomy" id="72036"/>
    <lineage>
        <taxon>Eukaryota</taxon>
        <taxon>Metazoa</taxon>
        <taxon>Ecdysozoa</taxon>
        <taxon>Arthropoda</taxon>
        <taxon>Crustacea</taxon>
        <taxon>Multicrustacea</taxon>
        <taxon>Hexanauplia</taxon>
        <taxon>Copepoda</taxon>
        <taxon>Siphonostomatoida</taxon>
        <taxon>Caligidae</taxon>
        <taxon>Lepeophtheirus</taxon>
    </lineage>
</organism>
<dbReference type="InterPro" id="IPR000618">
    <property type="entry name" value="Insect_cuticle"/>
</dbReference>
<feature type="signal peptide" evidence="3">
    <location>
        <begin position="1"/>
        <end position="16"/>
    </location>
</feature>
<dbReference type="Pfam" id="PF00379">
    <property type="entry name" value="Chitin_bind_4"/>
    <property type="match status" value="3"/>
</dbReference>
<dbReference type="OrthoDB" id="6376947at2759"/>
<dbReference type="PANTHER" id="PTHR10380:SF173">
    <property type="entry name" value="CUTICULAR PROTEIN 47EF, ISOFORM C-RELATED"/>
    <property type="match status" value="1"/>
</dbReference>
<sequence length="378" mass="40822">MKYLIVLTATLVAASASFIGHPGYPYAPQPYHQVAPYYAPYTPSSQHHSQDEYGNFAYGYENVNSQKSESGNAYGAVKGQYSYIDAYGKSQTVDYVADDYGFRASGTNLVNSADALNTGYRHKRSAIYPYAPTLAYSVVATHPTALYNHAAPAAVAHHGPAAIHASPVAAHHGPAPAAHTAIASSQYRTQDEYDNFSFGYANENSQRQESGNGYGGVSGSYSYVDAYGKPHTVNYVADDLGFRATGTDLVNSAYADKAYRKKRSIGYPAYPSYAPHAYAPVARAYAPHPIASIPAYHAPAVASSQYHSQDEYDNYNYGYQNINSQKSESGNARDAVKGSYSYIDSYGKSQTVNYVADGYGFRASGTNLVNSADALNTY</sequence>
<dbReference type="EMBL" id="HACA01001022">
    <property type="protein sequence ID" value="CDW18383.1"/>
    <property type="molecule type" value="Transcribed_RNA"/>
</dbReference>